<dbReference type="VEuPathDB" id="VectorBase:GAUT042995"/>
<dbReference type="PANTHER" id="PTHR24379:SF121">
    <property type="entry name" value="C2H2-TYPE DOMAIN-CONTAINING PROTEIN"/>
    <property type="match status" value="1"/>
</dbReference>
<dbReference type="Gene3D" id="3.40.1800.20">
    <property type="match status" value="1"/>
</dbReference>
<accession>A0A1A9VNW7</accession>
<dbReference type="InterPro" id="IPR012934">
    <property type="entry name" value="Znf_AD"/>
</dbReference>
<feature type="domain" description="C2H2-type" evidence="14">
    <location>
        <begin position="329"/>
        <end position="357"/>
    </location>
</feature>
<dbReference type="PROSITE" id="PS50157">
    <property type="entry name" value="ZINC_FINGER_C2H2_2"/>
    <property type="match status" value="5"/>
</dbReference>
<feature type="domain" description="C2H2-type" evidence="14">
    <location>
        <begin position="390"/>
        <end position="417"/>
    </location>
</feature>
<comment type="similarity">
    <text evidence="2">Belongs to the krueppel C2H2-type zinc-finger protein family.</text>
</comment>
<keyword evidence="10" id="KW-0539">Nucleus</keyword>
<evidence type="ECO:0000256" key="8">
    <source>
        <dbReference type="ARBA" id="ARBA00023125"/>
    </source>
</evidence>
<keyword evidence="7" id="KW-0805">Transcription regulation</keyword>
<dbReference type="InterPro" id="IPR036236">
    <property type="entry name" value="Znf_C2H2_sf"/>
</dbReference>
<evidence type="ECO:0000256" key="11">
    <source>
        <dbReference type="PROSITE-ProRule" id="PRU00042"/>
    </source>
</evidence>
<evidence type="ECO:0000256" key="7">
    <source>
        <dbReference type="ARBA" id="ARBA00023015"/>
    </source>
</evidence>
<evidence type="ECO:0000256" key="1">
    <source>
        <dbReference type="ARBA" id="ARBA00004123"/>
    </source>
</evidence>
<evidence type="ECO:0000256" key="3">
    <source>
        <dbReference type="ARBA" id="ARBA00022723"/>
    </source>
</evidence>
<evidence type="ECO:0000259" key="14">
    <source>
        <dbReference type="PROSITE" id="PS50157"/>
    </source>
</evidence>
<evidence type="ECO:0008006" key="18">
    <source>
        <dbReference type="Google" id="ProtNLM"/>
    </source>
</evidence>
<dbReference type="PANTHER" id="PTHR24379">
    <property type="entry name" value="KRAB AND ZINC FINGER DOMAIN-CONTAINING"/>
    <property type="match status" value="1"/>
</dbReference>
<dbReference type="SMART" id="SM00355">
    <property type="entry name" value="ZnF_C2H2"/>
    <property type="match status" value="7"/>
</dbReference>
<keyword evidence="17" id="KW-1185">Reference proteome</keyword>
<keyword evidence="5 11" id="KW-0863">Zinc-finger</keyword>
<evidence type="ECO:0000256" key="13">
    <source>
        <dbReference type="SAM" id="MobiDB-lite"/>
    </source>
</evidence>
<evidence type="ECO:0000313" key="16">
    <source>
        <dbReference type="EnsemblMetazoa" id="GAUT042995-PA"/>
    </source>
</evidence>
<comment type="subcellular location">
    <subcellularLocation>
        <location evidence="1">Nucleus</location>
    </subcellularLocation>
</comment>
<dbReference type="EnsemblMetazoa" id="GAUT042995-RA">
    <property type="protein sequence ID" value="GAUT042995-PA"/>
    <property type="gene ID" value="GAUT042995"/>
</dbReference>
<evidence type="ECO:0000256" key="4">
    <source>
        <dbReference type="ARBA" id="ARBA00022737"/>
    </source>
</evidence>
<dbReference type="FunFam" id="3.30.160.60:FF:001480">
    <property type="entry name" value="Si:cabz01071911.3"/>
    <property type="match status" value="1"/>
</dbReference>
<evidence type="ECO:0000256" key="2">
    <source>
        <dbReference type="ARBA" id="ARBA00006991"/>
    </source>
</evidence>
<feature type="binding site" evidence="12">
    <location>
        <position position="55"/>
    </location>
    <ligand>
        <name>Zn(2+)</name>
        <dbReference type="ChEBI" id="CHEBI:29105"/>
    </ligand>
</feature>
<sequence>MPKTSTERSRECRERRRARNPPRKPPKTGAERVREFRARQKELKNVEESERCRSCLSIAPSYQSLKKVINEMDAQPKTYGELFKDLLQMNNVAAPEELLPQMICRKCTNLLKNIYAFITEARERHKELLEHLSNVNHDNLTQNTFHNMCQLDETQIKVEPEKLESPHNLVELMEISVKGESESNETSNTVKMLIETELEEALVIEDRSESSDTSLNCDLRHHNDIKVEEYIISNCRLKGTCSGTSKSLATTSGEEKDDSDLPQICDNCTKVFYNIKTLTAHKFSCHAMEGKTIFCELCNFQTTRKTEMICHLKATHNLEGITTCFKRIFCCAKCPKRYSNKNDLHRHAKRAHFEGETKKPPFICSSCGKSYFSEHRLVKHSRLHTHEMPFECGFCKKVFRRVDTLKCHLIEHSNGHLHTCPECGKLFKRKDNLRVHMRVHSGLRPYKCNECEKAFKYMSGFKKHIQTHAKVINN</sequence>
<dbReference type="SUPFAM" id="SSF57667">
    <property type="entry name" value="beta-beta-alpha zinc fingers"/>
    <property type="match status" value="2"/>
</dbReference>
<feature type="compositionally biased region" description="Basic residues" evidence="13">
    <location>
        <begin position="15"/>
        <end position="26"/>
    </location>
</feature>
<dbReference type="SMART" id="SM00868">
    <property type="entry name" value="zf-AD"/>
    <property type="match status" value="1"/>
</dbReference>
<feature type="compositionally biased region" description="Basic and acidic residues" evidence="13">
    <location>
        <begin position="1"/>
        <end position="14"/>
    </location>
</feature>
<evidence type="ECO:0000259" key="15">
    <source>
        <dbReference type="PROSITE" id="PS51915"/>
    </source>
</evidence>
<dbReference type="GO" id="GO:0008270">
    <property type="term" value="F:zinc ion binding"/>
    <property type="evidence" value="ECO:0007669"/>
    <property type="project" value="UniProtKB-UniRule"/>
</dbReference>
<evidence type="ECO:0000313" key="17">
    <source>
        <dbReference type="Proteomes" id="UP000078200"/>
    </source>
</evidence>
<dbReference type="Pfam" id="PF07776">
    <property type="entry name" value="zf-AD"/>
    <property type="match status" value="1"/>
</dbReference>
<feature type="domain" description="C2H2-type" evidence="14">
    <location>
        <begin position="446"/>
        <end position="469"/>
    </location>
</feature>
<feature type="region of interest" description="Disordered" evidence="13">
    <location>
        <begin position="1"/>
        <end position="34"/>
    </location>
</feature>
<feature type="binding site" evidence="12">
    <location>
        <position position="52"/>
    </location>
    <ligand>
        <name>Zn(2+)</name>
        <dbReference type="ChEBI" id="CHEBI:29105"/>
    </ligand>
</feature>
<dbReference type="Proteomes" id="UP000078200">
    <property type="component" value="Unassembled WGS sequence"/>
</dbReference>
<dbReference type="FunFam" id="3.30.160.60:FF:000202">
    <property type="entry name" value="Zinc finger protein 574"/>
    <property type="match status" value="1"/>
</dbReference>
<evidence type="ECO:0000256" key="5">
    <source>
        <dbReference type="ARBA" id="ARBA00022771"/>
    </source>
</evidence>
<proteinExistence type="inferred from homology"/>
<protein>
    <recommendedName>
        <fullName evidence="18">Protein krueppel</fullName>
    </recommendedName>
</protein>
<dbReference type="GO" id="GO:0032502">
    <property type="term" value="P:developmental process"/>
    <property type="evidence" value="ECO:0007669"/>
    <property type="project" value="UniProtKB-ARBA"/>
</dbReference>
<dbReference type="Pfam" id="PF00096">
    <property type="entry name" value="zf-C2H2"/>
    <property type="match status" value="2"/>
</dbReference>
<evidence type="ECO:0000256" key="6">
    <source>
        <dbReference type="ARBA" id="ARBA00022833"/>
    </source>
</evidence>
<feature type="domain" description="C2H2-type" evidence="14">
    <location>
        <begin position="418"/>
        <end position="445"/>
    </location>
</feature>
<name>A0A1A9VNW7_GLOAU</name>
<dbReference type="STRING" id="7395.A0A1A9VNW7"/>
<dbReference type="PROSITE" id="PS51915">
    <property type="entry name" value="ZAD"/>
    <property type="match status" value="1"/>
</dbReference>
<keyword evidence="3 12" id="KW-0479">Metal-binding</keyword>
<dbReference type="PROSITE" id="PS00028">
    <property type="entry name" value="ZINC_FINGER_C2H2_1"/>
    <property type="match status" value="5"/>
</dbReference>
<keyword evidence="6 12" id="KW-0862">Zinc</keyword>
<dbReference type="AlphaFoldDB" id="A0A1A9VNW7"/>
<dbReference type="GO" id="GO:0005634">
    <property type="term" value="C:nucleus"/>
    <property type="evidence" value="ECO:0007669"/>
    <property type="project" value="UniProtKB-SubCell"/>
</dbReference>
<feature type="domain" description="ZAD" evidence="15">
    <location>
        <begin position="50"/>
        <end position="131"/>
    </location>
</feature>
<dbReference type="InterPro" id="IPR013087">
    <property type="entry name" value="Znf_C2H2_type"/>
</dbReference>
<dbReference type="Gene3D" id="3.30.160.60">
    <property type="entry name" value="Classic Zinc Finger"/>
    <property type="match status" value="5"/>
</dbReference>
<evidence type="ECO:0000256" key="9">
    <source>
        <dbReference type="ARBA" id="ARBA00023163"/>
    </source>
</evidence>
<keyword evidence="8" id="KW-0238">DNA-binding</keyword>
<dbReference type="SUPFAM" id="SSF57716">
    <property type="entry name" value="Glucocorticoid receptor-like (DNA-binding domain)"/>
    <property type="match status" value="1"/>
</dbReference>
<feature type="domain" description="C2H2-type" evidence="14">
    <location>
        <begin position="362"/>
        <end position="389"/>
    </location>
</feature>
<evidence type="ECO:0000256" key="10">
    <source>
        <dbReference type="ARBA" id="ARBA00023242"/>
    </source>
</evidence>
<dbReference type="GO" id="GO:0003677">
    <property type="term" value="F:DNA binding"/>
    <property type="evidence" value="ECO:0007669"/>
    <property type="project" value="UniProtKB-KW"/>
</dbReference>
<evidence type="ECO:0000256" key="12">
    <source>
        <dbReference type="PROSITE-ProRule" id="PRU01263"/>
    </source>
</evidence>
<feature type="binding site" evidence="12">
    <location>
        <position position="107"/>
    </location>
    <ligand>
        <name>Zn(2+)</name>
        <dbReference type="ChEBI" id="CHEBI:29105"/>
    </ligand>
</feature>
<keyword evidence="9" id="KW-0804">Transcription</keyword>
<organism evidence="16 17">
    <name type="scientific">Glossina austeni</name>
    <name type="common">Savannah tsetse fly</name>
    <dbReference type="NCBI Taxonomy" id="7395"/>
    <lineage>
        <taxon>Eukaryota</taxon>
        <taxon>Metazoa</taxon>
        <taxon>Ecdysozoa</taxon>
        <taxon>Arthropoda</taxon>
        <taxon>Hexapoda</taxon>
        <taxon>Insecta</taxon>
        <taxon>Pterygota</taxon>
        <taxon>Neoptera</taxon>
        <taxon>Endopterygota</taxon>
        <taxon>Diptera</taxon>
        <taxon>Brachycera</taxon>
        <taxon>Muscomorpha</taxon>
        <taxon>Hippoboscoidea</taxon>
        <taxon>Glossinidae</taxon>
        <taxon>Glossina</taxon>
    </lineage>
</organism>
<feature type="binding site" evidence="12">
    <location>
        <position position="104"/>
    </location>
    <ligand>
        <name>Zn(2+)</name>
        <dbReference type="ChEBI" id="CHEBI:29105"/>
    </ligand>
</feature>
<reference evidence="16" key="1">
    <citation type="submission" date="2020-05" db="UniProtKB">
        <authorList>
            <consortium name="EnsemblMetazoa"/>
        </authorList>
    </citation>
    <scope>IDENTIFICATION</scope>
    <source>
        <strain evidence="16">TTRI</strain>
    </source>
</reference>
<keyword evidence="4" id="KW-0677">Repeat</keyword>